<dbReference type="Pfam" id="PF18758">
    <property type="entry name" value="KDZ"/>
    <property type="match status" value="1"/>
</dbReference>
<keyword evidence="1" id="KW-0175">Coiled coil</keyword>
<organism evidence="3 4">
    <name type="scientific">Lentinula detonsa</name>
    <dbReference type="NCBI Taxonomy" id="2804962"/>
    <lineage>
        <taxon>Eukaryota</taxon>
        <taxon>Fungi</taxon>
        <taxon>Dikarya</taxon>
        <taxon>Basidiomycota</taxon>
        <taxon>Agaricomycotina</taxon>
        <taxon>Agaricomycetes</taxon>
        <taxon>Agaricomycetidae</taxon>
        <taxon>Agaricales</taxon>
        <taxon>Marasmiineae</taxon>
        <taxon>Omphalotaceae</taxon>
        <taxon>Lentinula</taxon>
    </lineage>
</organism>
<proteinExistence type="predicted"/>
<dbReference type="PANTHER" id="PTHR33096">
    <property type="entry name" value="CXC2 DOMAIN-CONTAINING PROTEIN"/>
    <property type="match status" value="1"/>
</dbReference>
<evidence type="ECO:0000313" key="3">
    <source>
        <dbReference type="EMBL" id="KAJ3740886.1"/>
    </source>
</evidence>
<dbReference type="InterPro" id="IPR040521">
    <property type="entry name" value="KDZ"/>
</dbReference>
<dbReference type="EMBL" id="JANVFU010000013">
    <property type="protein sequence ID" value="KAJ3740886.1"/>
    <property type="molecule type" value="Genomic_DNA"/>
</dbReference>
<sequence>MSIRPRLPKKAIQQPPALTATSYSLQPVPGTNRRQEALVVLQNGTTYTQTKGLPRLPGQIGVRGDRPVTNLSIARAHMDSARLQYGEAEDVVYEMEPPMSPSKHRLKREKTWQRWTREVIPSLIEHYYDLQRQTDSLRKDPKVSLQTDPCTCCQGRQLTVWVVKFYKFEKIELWASPCTPASLQLVRSGLFPCAPVFPSLAVDIRLLDFVRRLFLRIAPNHTAWCQAATNFLGAQGYRLPGEDPLRRRFANALQWFVTLHDQASTKINSILNTARAQIIPSSMANILAKRSPLFHCERANVAEYNPRTNRASNSGSADSSDREDANTSGRKRARSSDESDDDDDARETEPRSLSRPSEYLRSRCPLCFGGYSTESVVVCVDACFTQKHNAGKGSRDPPQVHPNTFFLPEDYVKEWKVYVDSQRASKPQPSPTKHAKKSTNVVEKEDDDCCEDGLRVPKSVLDGCLSSFTAADEARVKGSTQFFDVTAQMALLCRHDRPLWAVNMHTAGEGQHYTLALLASLFEHLPSDVIVRLLYDIGCQLHRSCVKWGFLKPYMSRTTFAISIFHAFGHQWPCQIVYHPRKCIGYGLSDGEGAERLWHALSRLIAYGRVAGYYVRIYNLDSQLNFSNEESLFRLGIWLRRKWGSCEEKLKEATESLRDLGETEDILRAQWTAQVQAQTKPLPRRSKNLGKSAVEEVIRIRKSRDMLTEKVSHLREIIINPSTPTWDVATAELELQMAKESLSKVQARLASKERALGERQRVQLRTLVKSTYINKRMNALALLTRIRERLRSRNEVVEQRVNDHTQDSVKRRDPTIASLACKYNQYCVELARLIEQRKATRNAVPPKAIDMDKLFSLDVDDDIWLDIGLRYDNDNDNDNTAPPLWLSNEKIREGIRALLDRDRCEEERGRLLAERDAMQQWFHEEWQVLESVAESAEMNIFFQVEIRKDRLRYLFVAWERAIVGIPATENLPEWGLSQGEMIRAREEQVFGGGIEQMEDAFDIEFEADADELSTEHLDSLRVTENYKESRRSIEL</sequence>
<accession>A0A9W8NU18</accession>
<evidence type="ECO:0000256" key="1">
    <source>
        <dbReference type="SAM" id="Coils"/>
    </source>
</evidence>
<dbReference type="Proteomes" id="UP001142393">
    <property type="component" value="Unassembled WGS sequence"/>
</dbReference>
<dbReference type="AlphaFoldDB" id="A0A9W8NU18"/>
<protein>
    <recommendedName>
        <fullName evidence="5">CxC1-like cysteine cluster associated with KDZ transposases domain-containing protein</fullName>
    </recommendedName>
</protein>
<evidence type="ECO:0008006" key="5">
    <source>
        <dbReference type="Google" id="ProtNLM"/>
    </source>
</evidence>
<gene>
    <name evidence="3" type="ORF">DFH05DRAFT_1528680</name>
</gene>
<evidence type="ECO:0000256" key="2">
    <source>
        <dbReference type="SAM" id="MobiDB-lite"/>
    </source>
</evidence>
<dbReference type="PANTHER" id="PTHR33096:SF1">
    <property type="entry name" value="CXC1-LIKE CYSTEINE CLUSTER ASSOCIATED WITH KDZ TRANSPOSASES DOMAIN-CONTAINING PROTEIN"/>
    <property type="match status" value="1"/>
</dbReference>
<feature type="coiled-coil region" evidence="1">
    <location>
        <begin position="728"/>
        <end position="755"/>
    </location>
</feature>
<feature type="coiled-coil region" evidence="1">
    <location>
        <begin position="780"/>
        <end position="807"/>
    </location>
</feature>
<feature type="compositionally biased region" description="Polar residues" evidence="2">
    <location>
        <begin position="306"/>
        <end position="318"/>
    </location>
</feature>
<name>A0A9W8NU18_9AGAR</name>
<feature type="region of interest" description="Disordered" evidence="2">
    <location>
        <begin position="305"/>
        <end position="355"/>
    </location>
</feature>
<comment type="caution">
    <text evidence="3">The sequence shown here is derived from an EMBL/GenBank/DDBJ whole genome shotgun (WGS) entry which is preliminary data.</text>
</comment>
<evidence type="ECO:0000313" key="4">
    <source>
        <dbReference type="Proteomes" id="UP001142393"/>
    </source>
</evidence>
<keyword evidence="4" id="KW-1185">Reference proteome</keyword>
<reference evidence="3 4" key="1">
    <citation type="journal article" date="2023" name="Proc. Natl. Acad. Sci. U.S.A.">
        <title>A global phylogenomic analysis of the shiitake genus Lentinula.</title>
        <authorList>
            <person name="Sierra-Patev S."/>
            <person name="Min B."/>
            <person name="Naranjo-Ortiz M."/>
            <person name="Looney B."/>
            <person name="Konkel Z."/>
            <person name="Slot J.C."/>
            <person name="Sakamoto Y."/>
            <person name="Steenwyk J.L."/>
            <person name="Rokas A."/>
            <person name="Carro J."/>
            <person name="Camarero S."/>
            <person name="Ferreira P."/>
            <person name="Molpeceres G."/>
            <person name="Ruiz-Duenas F.J."/>
            <person name="Serrano A."/>
            <person name="Henrissat B."/>
            <person name="Drula E."/>
            <person name="Hughes K.W."/>
            <person name="Mata J.L."/>
            <person name="Ishikawa N.K."/>
            <person name="Vargas-Isla R."/>
            <person name="Ushijima S."/>
            <person name="Smith C.A."/>
            <person name="Donoghue J."/>
            <person name="Ahrendt S."/>
            <person name="Andreopoulos W."/>
            <person name="He G."/>
            <person name="LaButti K."/>
            <person name="Lipzen A."/>
            <person name="Ng V."/>
            <person name="Riley R."/>
            <person name="Sandor L."/>
            <person name="Barry K."/>
            <person name="Martinez A.T."/>
            <person name="Xiao Y."/>
            <person name="Gibbons J.G."/>
            <person name="Terashima K."/>
            <person name="Grigoriev I.V."/>
            <person name="Hibbett D."/>
        </authorList>
    </citation>
    <scope>NUCLEOTIDE SEQUENCE [LARGE SCALE GENOMIC DNA]</scope>
    <source>
        <strain evidence="3 4">TFB7810</strain>
    </source>
</reference>